<keyword evidence="10" id="KW-0430">Lectin</keyword>
<dbReference type="Gene3D" id="2.60.120.200">
    <property type="match status" value="5"/>
</dbReference>
<feature type="domain" description="Protein kinase" evidence="23">
    <location>
        <begin position="295"/>
        <end position="567"/>
    </location>
</feature>
<keyword evidence="7" id="KW-0808">Transferase</keyword>
<feature type="transmembrane region" description="Helical" evidence="22">
    <location>
        <begin position="2190"/>
        <end position="2212"/>
    </location>
</feature>
<evidence type="ECO:0000256" key="18">
    <source>
        <dbReference type="ARBA" id="ARBA00047899"/>
    </source>
</evidence>
<dbReference type="Gene3D" id="3.30.200.20">
    <property type="entry name" value="Phosphorylase Kinase, domain 1"/>
    <property type="match status" value="4"/>
</dbReference>
<keyword evidence="12" id="KW-0418">Kinase</keyword>
<feature type="domain" description="Protein kinase" evidence="23">
    <location>
        <begin position="2245"/>
        <end position="2493"/>
    </location>
</feature>
<evidence type="ECO:0000259" key="23">
    <source>
        <dbReference type="PROSITE" id="PS50011"/>
    </source>
</evidence>
<evidence type="ECO:0000256" key="20">
    <source>
        <dbReference type="PROSITE-ProRule" id="PRU10141"/>
    </source>
</evidence>
<keyword evidence="5" id="KW-1003">Cell membrane</keyword>
<dbReference type="CDD" id="cd06899">
    <property type="entry name" value="lectin_legume_LecRK_Arcelin_ConA"/>
    <property type="match status" value="4"/>
</dbReference>
<comment type="catalytic activity">
    <reaction evidence="19">
        <text>L-seryl-[protein] + ATP = O-phospho-L-seryl-[protein] + ADP + H(+)</text>
        <dbReference type="Rhea" id="RHEA:17989"/>
        <dbReference type="Rhea" id="RHEA-COMP:9863"/>
        <dbReference type="Rhea" id="RHEA-COMP:11604"/>
        <dbReference type="ChEBI" id="CHEBI:15378"/>
        <dbReference type="ChEBI" id="CHEBI:29999"/>
        <dbReference type="ChEBI" id="CHEBI:30616"/>
        <dbReference type="ChEBI" id="CHEBI:83421"/>
        <dbReference type="ChEBI" id="CHEBI:456216"/>
        <dbReference type="EC" id="2.7.11.1"/>
    </reaction>
</comment>
<evidence type="ECO:0000256" key="13">
    <source>
        <dbReference type="ARBA" id="ARBA00022840"/>
    </source>
</evidence>
<dbReference type="EC" id="2.7.11.1" evidence="4"/>
<feature type="binding site" evidence="20">
    <location>
        <position position="1006"/>
    </location>
    <ligand>
        <name>ATP</name>
        <dbReference type="ChEBI" id="CHEBI:30616"/>
    </ligand>
</feature>
<dbReference type="PROSITE" id="PS00108">
    <property type="entry name" value="PROTEIN_KINASE_ST"/>
    <property type="match status" value="3"/>
</dbReference>
<evidence type="ECO:0000256" key="3">
    <source>
        <dbReference type="ARBA" id="ARBA00010217"/>
    </source>
</evidence>
<evidence type="ECO:0000256" key="21">
    <source>
        <dbReference type="SAM" id="MobiDB-lite"/>
    </source>
</evidence>
<evidence type="ECO:0000256" key="17">
    <source>
        <dbReference type="ARBA" id="ARBA00023180"/>
    </source>
</evidence>
<evidence type="ECO:0000256" key="5">
    <source>
        <dbReference type="ARBA" id="ARBA00022475"/>
    </source>
</evidence>
<dbReference type="InterPro" id="IPR019825">
    <property type="entry name" value="Lectin_legB_Mn/Ca_BS"/>
</dbReference>
<accession>A0ABQ8D1M2</accession>
<evidence type="ECO:0000256" key="10">
    <source>
        <dbReference type="ARBA" id="ARBA00022734"/>
    </source>
</evidence>
<dbReference type="InterPro" id="IPR001220">
    <property type="entry name" value="Legume_lectin_dom"/>
</dbReference>
<comment type="similarity">
    <text evidence="3">In the C-terminal section; belongs to the protein kinase superfamily. Ser/Thr protein kinase family.</text>
</comment>
<proteinExistence type="inferred from homology"/>
<dbReference type="PROSITE" id="PS00307">
    <property type="entry name" value="LECTIN_LEGUME_BETA"/>
    <property type="match status" value="1"/>
</dbReference>
<dbReference type="InterPro" id="IPR050528">
    <property type="entry name" value="L-type_Lectin-RKs"/>
</dbReference>
<evidence type="ECO:0000256" key="1">
    <source>
        <dbReference type="ARBA" id="ARBA00004251"/>
    </source>
</evidence>
<keyword evidence="11 20" id="KW-0547">Nucleotide-binding</keyword>
<feature type="region of interest" description="Disordered" evidence="21">
    <location>
        <begin position="1285"/>
        <end position="1311"/>
    </location>
</feature>
<feature type="non-terminal residue" evidence="24">
    <location>
        <position position="1"/>
    </location>
</feature>
<comment type="subcellular location">
    <subcellularLocation>
        <location evidence="1">Cell membrane</location>
        <topology evidence="1">Single-pass type I membrane protein</topology>
    </subcellularLocation>
</comment>
<dbReference type="Gene3D" id="1.10.510.10">
    <property type="entry name" value="Transferase(Phosphotransferase) domain 1"/>
    <property type="match status" value="4"/>
</dbReference>
<dbReference type="Pfam" id="PF07714">
    <property type="entry name" value="PK_Tyr_Ser-Thr"/>
    <property type="match status" value="2"/>
</dbReference>
<keyword evidence="25" id="KW-1185">Reference proteome</keyword>
<dbReference type="EMBL" id="JAGKQM010000006">
    <property type="protein sequence ID" value="KAH0922435.1"/>
    <property type="molecule type" value="Genomic_DNA"/>
</dbReference>
<keyword evidence="14 22" id="KW-1133">Transmembrane helix</keyword>
<evidence type="ECO:0000256" key="15">
    <source>
        <dbReference type="ARBA" id="ARBA00023136"/>
    </source>
</evidence>
<name>A0ABQ8D1M2_BRANA</name>
<feature type="domain" description="Protein kinase" evidence="23">
    <location>
        <begin position="978"/>
        <end position="1250"/>
    </location>
</feature>
<sequence>SSRFVQDSLILFFFFPLSQMATGSHLILMIFFVHLIFISSQQEETGFIYNGFGQADLSTDGVAKILPEGQLQLTDGSGQKMGHAFLKKPFEFTSPESLSFSTHFVCALVPKPGFIGGHGIAFVLSASMDLTHADATQFLGLFNISTQGSSSSHLVAVELDTALSAEFDDINANHVGIDVNGLISIASTPASYFSEIKGKNESISLLSGAPVQVWVDYGGNVLNLPRVPPHKAKNERPSTLLIVLLILLAVILFLVLGAAFAYRRRKYAEVREEWEGEYGPHRLSYKTLYKATKGFHKEGLLGKGGFGEVYKGTLPSHGEIAVKRVSHEAEEGMKQFVAEIVSMGTLKHKNMVPLLGYCRRKGELLLVSEYMPNGSLDQYLFYDDKPPFSWRRRLIIIKDIASALSYMHTGAPQVVLHRDIKASNVMLDAEYNGRLGDFGMARFHDHGADPATTAAVGTIGYMAPELVTMGASTATDVYGFGAFLLEVTCGRRPVEPALPEERRSLVKWVCQCWKMASLLGARDPRMRGEISAEEVEMVLKIGLMCMNAVAELRPSMEEVMQYLNESLKLPDITPNSPGIGSFVPLIMGSYPLSASLYSSSSANDSTFVTHSIVYGHERRKDLLQSSFGFIGRAMSSGLLLFWLISSFHLIALSTSTTKETSFVFNGFGKADLSVDGSATLLRGGLLQLAKDTEHQMGHAFTKKPIEFSSSKPLSFSTHFVCALVPKPGVESGHGITFVISPSVDFTRAQPNRYFGIFNASTGGSNSSRLFAVELDTIKNGEFEETNHNHVGIDENDPISVESAPASYFSETQQRNVSLNLSSGDTIQVWVDYERTLLNVSVAPLNVVKKPRQPLLSRAMNLSDLFRSTRLFVGFSAATGSAISYHYLLGWSFSTSGELLQPLDISKLPRVPRHRVKHKKQYALIVGLPAALAIIVIALLAGVYYHRKKKFAEVSEPWEEEYGTHRFSYKSLYIATRGFHRDGFLGRGGFGVVYRGDLPESKPIAVKRVSHNGEEGMKQFVAEVVSMRSLKHRNLVPLLGYCRRKGELLLVSEFMPNGSLDQHLFDDQSLVLSWSQRLVILKGIASALFYLHTGAEQVVLHRDIKASNVMLDAELNGRLGDFGMARFHDHGGNAATTAAVGTVGYMAPELITMGASTVTDVYAFGVFMLEVACGRKPVEPGMEAEKRFLIKWVCECWKKDCLLDARDPRFGGEFVPEEVELVMKIGLLCTNIVPESRPTMEQVVLYLNENLPLPDFSPYTLGIGSFTPVVVDAASLTGTYTSRNWSAPWASSSSANNSEEHEQPLESKNSLNKKYEPLNSDTLSIVTACSRLHLVLIMFCCLHLVSLSGQQETGFVYNGFHQADLHIDGIARVLPGGILQLTNDSQFKMGHAFFNMPFDFDPYYTISFYTHFVCALVPLQLGTSGGHGVAFVLSPSMDLSHALQAHINLLSGLPIQVWVDYDGASLNVTLAPIDIQKPDQPLMSRPINLSEFFQNKMFVGFSAATGQLTSNQFILGWSFSRSKELLQNLDLSKLPQAPLPREKQHPLLSPPLIGLVILSVILVLLVLGVVYWYRRNKYAEVRESWEKEYGPHRFSYKSLYKATNGFGKDCCVGKGGFGDVYKGTLPLSRHIAVKRLSHNAEQGMKQFVAEVVTMGSLQHRNLVPLLGYCRRKGELLLVSEYMPNGSLDKYLFHDQNPSPSWLQRISILKDIASALNYLHTGATQAVLHRDIKSSNVMLDSDFNGRLGDFGMARFHDPRANLSATAAVGTIGYMAPELITMGTSTETDVYAFGAFLLEVSCGRRPVEPELPVEKQYLIKWVCVCWKQASLLDTIDPRLGGETLFKEVEMVLKLGLLCTNAIPEARPTMGQVVQYLNLDLPLPDFSLNSPGIGAFMPVSMEPSSTISASNSRSTSIPMFVTHTILRGSDLSFVYNGFNQGQGDLLLDGLAKIQLPGGLLQLTDATAQQKGHAFFNRPFDFGSASPSFWTHFVCALVPKPGADGGHGVAFVLSSSKDLTQADPTQYLGLFNISTNGSPSSQILAIELDTVESAEFDDIDKNHVGIDANNLRSVVSAPASYYSDREGTNKSLTLLSGDPIQVWIDYEDTLLNVTLAPLRNEKPSKPLLSRNINLTSVFPDGKAFVGFSAATGSLISYQYILGWSFSTSRVSLQSLDFSKLPTVPRPKIPKKTSSLLIILLVILGLLVMAVLVGVCVYRRKKYAEVKEPWEKPYGPLRYTYKSLYKATGGFKRDSRLGKGGFGEVFKGTMPLVGDIAVKRLSHDAEQGMKQFVAEVVTMGCLQHKNLVPLLGFDDRGANLSATAAVGTIGYMALELTSSGTSTRTDVYAFGAFMLEVTCGRRPFDPQMPVEKRHLVKWVVECWKRGSLVHAIDRKLGGKFIPGEVEMVLKLGLLCTSIVPDSRPSMEQVVQYINRHQMLPDLSPDTPGIGVSTPVLMGVPSLAISSTSGISSASPPSVFSSPANNSMFISHTIMYGDGR</sequence>
<protein>
    <recommendedName>
        <fullName evidence="4">non-specific serine/threonine protein kinase</fullName>
        <ecNumber evidence="4">2.7.11.1</ecNumber>
    </recommendedName>
</protein>
<evidence type="ECO:0000256" key="14">
    <source>
        <dbReference type="ARBA" id="ARBA00022989"/>
    </source>
</evidence>
<comment type="caution">
    <text evidence="24">The sequence shown here is derived from an EMBL/GenBank/DDBJ whole genome shotgun (WGS) entry which is preliminary data.</text>
</comment>
<keyword evidence="9" id="KW-0732">Signal</keyword>
<keyword evidence="17" id="KW-0325">Glycoprotein</keyword>
<evidence type="ECO:0000256" key="4">
    <source>
        <dbReference type="ARBA" id="ARBA00012513"/>
    </source>
</evidence>
<feature type="binding site" evidence="20">
    <location>
        <position position="2273"/>
    </location>
    <ligand>
        <name>ATP</name>
        <dbReference type="ChEBI" id="CHEBI:30616"/>
    </ligand>
</feature>
<evidence type="ECO:0000256" key="19">
    <source>
        <dbReference type="ARBA" id="ARBA00048679"/>
    </source>
</evidence>
<dbReference type="SUPFAM" id="SSF56112">
    <property type="entry name" value="Protein kinase-like (PK-like)"/>
    <property type="match status" value="4"/>
</dbReference>
<evidence type="ECO:0000256" key="16">
    <source>
        <dbReference type="ARBA" id="ARBA00023170"/>
    </source>
</evidence>
<evidence type="ECO:0000256" key="9">
    <source>
        <dbReference type="ARBA" id="ARBA00022729"/>
    </source>
</evidence>
<dbReference type="InterPro" id="IPR017441">
    <property type="entry name" value="Protein_kinase_ATP_BS"/>
</dbReference>
<keyword evidence="13 20" id="KW-0067">ATP-binding</keyword>
<dbReference type="InterPro" id="IPR000719">
    <property type="entry name" value="Prot_kinase_dom"/>
</dbReference>
<feature type="binding site" evidence="20">
    <location>
        <position position="323"/>
    </location>
    <ligand>
        <name>ATP</name>
        <dbReference type="ChEBI" id="CHEBI:30616"/>
    </ligand>
</feature>
<dbReference type="InterPro" id="IPR001245">
    <property type="entry name" value="Ser-Thr/Tyr_kinase_cat_dom"/>
</dbReference>
<comment type="catalytic activity">
    <reaction evidence="18">
        <text>L-threonyl-[protein] + ATP = O-phospho-L-threonyl-[protein] + ADP + H(+)</text>
        <dbReference type="Rhea" id="RHEA:46608"/>
        <dbReference type="Rhea" id="RHEA-COMP:11060"/>
        <dbReference type="Rhea" id="RHEA-COMP:11605"/>
        <dbReference type="ChEBI" id="CHEBI:15378"/>
        <dbReference type="ChEBI" id="CHEBI:30013"/>
        <dbReference type="ChEBI" id="CHEBI:30616"/>
        <dbReference type="ChEBI" id="CHEBI:61977"/>
        <dbReference type="ChEBI" id="CHEBI:456216"/>
        <dbReference type="EC" id="2.7.11.1"/>
    </reaction>
</comment>
<feature type="domain" description="Protein kinase" evidence="23">
    <location>
        <begin position="1605"/>
        <end position="1875"/>
    </location>
</feature>
<comment type="similarity">
    <text evidence="2">In the N-terminal section; belongs to the leguminous lectin family.</text>
</comment>
<keyword evidence="8 22" id="KW-0812">Transmembrane</keyword>
<dbReference type="SUPFAM" id="SSF49899">
    <property type="entry name" value="Concanavalin A-like lectins/glucanases"/>
    <property type="match status" value="4"/>
</dbReference>
<feature type="compositionally biased region" description="Low complexity" evidence="21">
    <location>
        <begin position="1285"/>
        <end position="1296"/>
    </location>
</feature>
<dbReference type="Pfam" id="PF00139">
    <property type="entry name" value="Lectin_legB"/>
    <property type="match status" value="5"/>
</dbReference>
<dbReference type="Proteomes" id="UP000824890">
    <property type="component" value="Unassembled WGS sequence"/>
</dbReference>
<evidence type="ECO:0000256" key="11">
    <source>
        <dbReference type="ARBA" id="ARBA00022741"/>
    </source>
</evidence>
<evidence type="ECO:0000313" key="25">
    <source>
        <dbReference type="Proteomes" id="UP000824890"/>
    </source>
</evidence>
<evidence type="ECO:0000256" key="6">
    <source>
        <dbReference type="ARBA" id="ARBA00022527"/>
    </source>
</evidence>
<feature type="binding site" evidence="20">
    <location>
        <position position="1633"/>
    </location>
    <ligand>
        <name>ATP</name>
        <dbReference type="ChEBI" id="CHEBI:30616"/>
    </ligand>
</feature>
<dbReference type="CDD" id="cd14066">
    <property type="entry name" value="STKc_IRAK"/>
    <property type="match status" value="3"/>
</dbReference>
<organism evidence="24 25">
    <name type="scientific">Brassica napus</name>
    <name type="common">Rape</name>
    <dbReference type="NCBI Taxonomy" id="3708"/>
    <lineage>
        <taxon>Eukaryota</taxon>
        <taxon>Viridiplantae</taxon>
        <taxon>Streptophyta</taxon>
        <taxon>Embryophyta</taxon>
        <taxon>Tracheophyta</taxon>
        <taxon>Spermatophyta</taxon>
        <taxon>Magnoliopsida</taxon>
        <taxon>eudicotyledons</taxon>
        <taxon>Gunneridae</taxon>
        <taxon>Pentapetalae</taxon>
        <taxon>rosids</taxon>
        <taxon>malvids</taxon>
        <taxon>Brassicales</taxon>
        <taxon>Brassicaceae</taxon>
        <taxon>Brassiceae</taxon>
        <taxon>Brassica</taxon>
    </lineage>
</organism>
<keyword evidence="15 22" id="KW-0472">Membrane</keyword>
<dbReference type="InterPro" id="IPR011009">
    <property type="entry name" value="Kinase-like_dom_sf"/>
</dbReference>
<evidence type="ECO:0000256" key="22">
    <source>
        <dbReference type="SAM" id="Phobius"/>
    </source>
</evidence>
<evidence type="ECO:0000256" key="12">
    <source>
        <dbReference type="ARBA" id="ARBA00022777"/>
    </source>
</evidence>
<evidence type="ECO:0000256" key="7">
    <source>
        <dbReference type="ARBA" id="ARBA00022679"/>
    </source>
</evidence>
<dbReference type="SMART" id="SM00220">
    <property type="entry name" value="S_TKc"/>
    <property type="match status" value="3"/>
</dbReference>
<dbReference type="PROSITE" id="PS50011">
    <property type="entry name" value="PROTEIN_KINASE_DOM"/>
    <property type="match status" value="4"/>
</dbReference>
<dbReference type="Pfam" id="PF00069">
    <property type="entry name" value="Pkinase"/>
    <property type="match status" value="2"/>
</dbReference>
<keyword evidence="6" id="KW-0723">Serine/threonine-protein kinase</keyword>
<dbReference type="InterPro" id="IPR013320">
    <property type="entry name" value="ConA-like_dom_sf"/>
</dbReference>
<feature type="transmembrane region" description="Helical" evidence="22">
    <location>
        <begin position="240"/>
        <end position="262"/>
    </location>
</feature>
<evidence type="ECO:0000256" key="2">
    <source>
        <dbReference type="ARBA" id="ARBA00008536"/>
    </source>
</evidence>
<keyword evidence="16" id="KW-0675">Receptor</keyword>
<reference evidence="24 25" key="1">
    <citation type="submission" date="2021-05" db="EMBL/GenBank/DDBJ databases">
        <title>Genome Assembly of Synthetic Allotetraploid Brassica napus Reveals Homoeologous Exchanges between Subgenomes.</title>
        <authorList>
            <person name="Davis J.T."/>
        </authorList>
    </citation>
    <scope>NUCLEOTIDE SEQUENCE [LARGE SCALE GENOMIC DNA]</scope>
    <source>
        <strain evidence="25">cv. Da-Ae</strain>
        <tissue evidence="24">Seedling</tissue>
    </source>
</reference>
<dbReference type="PANTHER" id="PTHR27007">
    <property type="match status" value="1"/>
</dbReference>
<evidence type="ECO:0000256" key="8">
    <source>
        <dbReference type="ARBA" id="ARBA00022692"/>
    </source>
</evidence>
<gene>
    <name evidence="24" type="ORF">HID58_022453</name>
</gene>
<feature type="transmembrane region" description="Helical" evidence="22">
    <location>
        <begin position="1551"/>
        <end position="1572"/>
    </location>
</feature>
<dbReference type="PROSITE" id="PS00107">
    <property type="entry name" value="PROTEIN_KINASE_ATP"/>
    <property type="match status" value="4"/>
</dbReference>
<feature type="transmembrane region" description="Helical" evidence="22">
    <location>
        <begin position="921"/>
        <end position="944"/>
    </location>
</feature>
<evidence type="ECO:0000313" key="24">
    <source>
        <dbReference type="EMBL" id="KAH0922435.1"/>
    </source>
</evidence>
<dbReference type="InterPro" id="IPR008271">
    <property type="entry name" value="Ser/Thr_kinase_AS"/>
</dbReference>
<feature type="transmembrane region" description="Helical" evidence="22">
    <location>
        <begin position="629"/>
        <end position="651"/>
    </location>
</feature>
<feature type="transmembrane region" description="Helical" evidence="22">
    <location>
        <begin position="12"/>
        <end position="37"/>
    </location>
</feature>